<organism evidence="10 11">
    <name type="scientific">Metabacillus endolithicus</name>
    <dbReference type="NCBI Taxonomy" id="1535204"/>
    <lineage>
        <taxon>Bacteria</taxon>
        <taxon>Bacillati</taxon>
        <taxon>Bacillota</taxon>
        <taxon>Bacilli</taxon>
        <taxon>Bacillales</taxon>
        <taxon>Bacillaceae</taxon>
        <taxon>Metabacillus</taxon>
    </lineage>
</organism>
<protein>
    <submittedName>
        <fullName evidence="10">Methyl-accepting chemotaxis protein</fullName>
    </submittedName>
</protein>
<keyword evidence="7" id="KW-0812">Transmembrane</keyword>
<dbReference type="PRINTS" id="PR00260">
    <property type="entry name" value="CHEMTRNSDUCR"/>
</dbReference>
<evidence type="ECO:0000259" key="9">
    <source>
        <dbReference type="PROSITE" id="PS50885"/>
    </source>
</evidence>
<dbReference type="CDD" id="cd11386">
    <property type="entry name" value="MCP_signal"/>
    <property type="match status" value="1"/>
</dbReference>
<dbReference type="Pfam" id="PF00015">
    <property type="entry name" value="MCPsignal"/>
    <property type="match status" value="1"/>
</dbReference>
<evidence type="ECO:0000313" key="11">
    <source>
        <dbReference type="Proteomes" id="UP001597318"/>
    </source>
</evidence>
<dbReference type="Pfam" id="PF00672">
    <property type="entry name" value="HAMP"/>
    <property type="match status" value="1"/>
</dbReference>
<sequence>MKDLFRFKSIKTKLLISFLFITLLVLGFGAYLISSMKQMENHTREISSQDIPLMASEFSLLGILTQQQSELRGYLLTGDEKYKQIYFALKDPSLAIQKDLLNRTNETAIRDVSTQTEDIYKIIEEKYFSAIESGDIDKAESILQNQIEPVLTKSVEQMTALALAQGDQSKENGIQALKQAETSTYIAIISGVILLAFIISFSIIMPKQLVKTINQLKTRMDLIANGDLSLEPLATKSRDEIGGLITASNLVNENLKNMLRKISDVSDTLSVQSGSLTNSSNEVKETSNQVSLTMQELATGSETQAGISTDLSSSMVTFLNEIKEANSSGESVYATSQNVITQTIEGSELMNASISQMGKIDTIVKEAVQKVTGLDKQSQEISKLVGVIKEIADQTNLLALNAAIEAARAGEQGKGFAVVADEVRKLAEQVSISVTDITEIVGSIQNETQSVTKSLQGGYQEVELGKNQIISTGDTFKQIDHSLAQVVSGIKEISQSLNQLTDNSDMINKSIEEIAAVSEESAAGIEETAASVEQTSHSMEQVATSAGNLNLLAKDLKDLISQFKL</sequence>
<feature type="transmembrane region" description="Helical" evidence="7">
    <location>
        <begin position="185"/>
        <end position="205"/>
    </location>
</feature>
<evidence type="ECO:0000256" key="1">
    <source>
        <dbReference type="ARBA" id="ARBA00004236"/>
    </source>
</evidence>
<comment type="subcellular location">
    <subcellularLocation>
        <location evidence="1">Cell membrane</location>
    </subcellularLocation>
</comment>
<dbReference type="PANTHER" id="PTHR32089">
    <property type="entry name" value="METHYL-ACCEPTING CHEMOTAXIS PROTEIN MCPB"/>
    <property type="match status" value="1"/>
</dbReference>
<comment type="caution">
    <text evidence="10">The sequence shown here is derived from an EMBL/GenBank/DDBJ whole genome shotgun (WGS) entry which is preliminary data.</text>
</comment>
<evidence type="ECO:0000256" key="5">
    <source>
        <dbReference type="ARBA" id="ARBA00029447"/>
    </source>
</evidence>
<comment type="similarity">
    <text evidence="5">Belongs to the methyl-accepting chemotaxis (MCP) protein family.</text>
</comment>
<accession>A0ABW5C382</accession>
<evidence type="ECO:0000256" key="7">
    <source>
        <dbReference type="SAM" id="Phobius"/>
    </source>
</evidence>
<dbReference type="CDD" id="cd06225">
    <property type="entry name" value="HAMP"/>
    <property type="match status" value="1"/>
</dbReference>
<dbReference type="Proteomes" id="UP001597318">
    <property type="component" value="Unassembled WGS sequence"/>
</dbReference>
<evidence type="ECO:0000256" key="2">
    <source>
        <dbReference type="ARBA" id="ARBA00022475"/>
    </source>
</evidence>
<keyword evidence="2" id="KW-1003">Cell membrane</keyword>
<dbReference type="PANTHER" id="PTHR32089:SF112">
    <property type="entry name" value="LYSOZYME-LIKE PROTEIN-RELATED"/>
    <property type="match status" value="1"/>
</dbReference>
<dbReference type="RefSeq" id="WP_247343123.1">
    <property type="nucleotide sequence ID" value="NZ_CP095550.1"/>
</dbReference>
<dbReference type="EMBL" id="JBHUIK010000009">
    <property type="protein sequence ID" value="MFD2216868.1"/>
    <property type="molecule type" value="Genomic_DNA"/>
</dbReference>
<keyword evidence="11" id="KW-1185">Reference proteome</keyword>
<dbReference type="PROSITE" id="PS50111">
    <property type="entry name" value="CHEMOTAXIS_TRANSDUC_2"/>
    <property type="match status" value="1"/>
</dbReference>
<evidence type="ECO:0000256" key="6">
    <source>
        <dbReference type="PROSITE-ProRule" id="PRU00284"/>
    </source>
</evidence>
<dbReference type="InterPro" id="IPR004090">
    <property type="entry name" value="Chemotax_Me-accpt_rcpt"/>
</dbReference>
<feature type="domain" description="HAMP" evidence="9">
    <location>
        <begin position="207"/>
        <end position="260"/>
    </location>
</feature>
<dbReference type="Gene3D" id="1.10.8.500">
    <property type="entry name" value="HAMP domain in histidine kinase"/>
    <property type="match status" value="1"/>
</dbReference>
<dbReference type="InterPro" id="IPR003660">
    <property type="entry name" value="HAMP_dom"/>
</dbReference>
<reference evidence="11" key="1">
    <citation type="journal article" date="2019" name="Int. J. Syst. Evol. Microbiol.">
        <title>The Global Catalogue of Microorganisms (GCM) 10K type strain sequencing project: providing services to taxonomists for standard genome sequencing and annotation.</title>
        <authorList>
            <consortium name="The Broad Institute Genomics Platform"/>
            <consortium name="The Broad Institute Genome Sequencing Center for Infectious Disease"/>
            <person name="Wu L."/>
            <person name="Ma J."/>
        </authorList>
    </citation>
    <scope>NUCLEOTIDE SEQUENCE [LARGE SCALE GENOMIC DNA]</scope>
    <source>
        <strain evidence="11">CGMCC 1.15474</strain>
    </source>
</reference>
<keyword evidence="7" id="KW-1133">Transmembrane helix</keyword>
<proteinExistence type="inferred from homology"/>
<name>A0ABW5C382_9BACI</name>
<evidence type="ECO:0000256" key="4">
    <source>
        <dbReference type="ARBA" id="ARBA00023224"/>
    </source>
</evidence>
<keyword evidence="4 6" id="KW-0807">Transducer</keyword>
<dbReference type="InterPro" id="IPR004089">
    <property type="entry name" value="MCPsignal_dom"/>
</dbReference>
<dbReference type="SMART" id="SM00283">
    <property type="entry name" value="MA"/>
    <property type="match status" value="1"/>
</dbReference>
<evidence type="ECO:0000313" key="10">
    <source>
        <dbReference type="EMBL" id="MFD2216868.1"/>
    </source>
</evidence>
<keyword evidence="3 7" id="KW-0472">Membrane</keyword>
<dbReference type="PROSITE" id="PS50885">
    <property type="entry name" value="HAMP"/>
    <property type="match status" value="1"/>
</dbReference>
<evidence type="ECO:0000259" key="8">
    <source>
        <dbReference type="PROSITE" id="PS50111"/>
    </source>
</evidence>
<dbReference type="Gene3D" id="1.10.287.950">
    <property type="entry name" value="Methyl-accepting chemotaxis protein"/>
    <property type="match status" value="1"/>
</dbReference>
<feature type="domain" description="Methyl-accepting transducer" evidence="8">
    <location>
        <begin position="279"/>
        <end position="515"/>
    </location>
</feature>
<dbReference type="SUPFAM" id="SSF58104">
    <property type="entry name" value="Methyl-accepting chemotaxis protein (MCP) signaling domain"/>
    <property type="match status" value="1"/>
</dbReference>
<evidence type="ECO:0000256" key="3">
    <source>
        <dbReference type="ARBA" id="ARBA00023136"/>
    </source>
</evidence>
<gene>
    <name evidence="10" type="ORF">ACFSKK_24670</name>
</gene>